<dbReference type="InterPro" id="IPR050117">
    <property type="entry name" value="MAPK"/>
</dbReference>
<protein>
    <submittedName>
        <fullName evidence="11">Cyclin-dependent kinase F-3</fullName>
    </submittedName>
</protein>
<dbReference type="PROSITE" id="PS00108">
    <property type="entry name" value="PROTEIN_KINASE_ST"/>
    <property type="match status" value="1"/>
</dbReference>
<sequence>MNKYQINSNLGEGAFSSVLMATDKLSNTKVAIKKMKKRHWKDSAANFEVEALSKLCHPNVIRFISSFREDYRSFLVFECMDCNLLEYIQDLSNAKRLPSNMCDSDFFIINISVQVLRGLDYIHSSGYFHRDLKPENILISTSQTGELFAKIADFGLARSINISSISSQPSNSTLNKLFPGRPLTTYVSTRWYRAPEVLIGSKWYNQSIDVWAVGTIVAELALKHPIFPGMNQIDQLRRIFSIIPLVSESFNDCIGWNEGLNAASLLKVPLPEKNSFDSSPSNDKTSDSSVIVNRKLKSLLSKVDSDISELIQFMLVLNPKHRPSSKATLERAEIVYQGKRRGLSIPIHITQNIPEIEILEDKIPENISASNSIKLSSKNINVFEKSPANKPAAVIKKSTFRHSLPDQKLSSSFARSKKTPIILKKLRNKSNTESIVRTDPALSRLRQNKSFFKSTNRSILLNIPDDKKHISAASDLSESSSREYTNGLLKNSKVQTNTSDTLNIAQNIPSFAHINENFTDMEYYSHLRIFDDVPPVLSDINIDPDPRILIPNLNADDSQEKPKSDEKASDFIPKHKFKGKFSALKKILSNHKKASKNNLKSSTNHNPGATGVKRNKKDMTNYEESLSSVTVGSKSPDSSPKLDKSPPHANKSTVKNTLGSFRKATNLLKFDTHKSPQVDLDSQNLDLNRISTSPINDIEEYPLHHTSDLAIGLTESIDDKAYQKKPCSNQIDNLELQGVSEDTHKQNDQMDIPDSVSLRRNLSLGYSTKYRGKGTEKSSPSRMSESAKNSPLLPKTNLKKSKSFISSFGSNRNTFLKGFSRFGNNVEANDSENGTENSKTFDSLKSKKIQLGSGYLWSKPQPLSKKTQSCQKNRNFFMYSKDNSDFITEDAFVNSNIGPKETDSAVPSDLALDNDPEKNLPSRFGEETRKEGDYLTEFCSLGDFPDFAIDLSPDLFHPDSFGKLEENLMSELFHSNFDSGVNLDFSLNFMGSPMSKPISFSDNMEK</sequence>
<dbReference type="PROSITE" id="PS50011">
    <property type="entry name" value="PROTEIN_KINASE_DOM"/>
    <property type="match status" value="1"/>
</dbReference>
<keyword evidence="6 8" id="KW-0067">ATP-binding</keyword>
<keyword evidence="12" id="KW-1185">Reference proteome</keyword>
<dbReference type="InterPro" id="IPR008271">
    <property type="entry name" value="Ser/Thr_kinase_AS"/>
</dbReference>
<feature type="compositionally biased region" description="Basic and acidic residues" evidence="9">
    <location>
        <begin position="915"/>
        <end position="924"/>
    </location>
</feature>
<evidence type="ECO:0000256" key="1">
    <source>
        <dbReference type="ARBA" id="ARBA00004123"/>
    </source>
</evidence>
<dbReference type="Gene3D" id="3.30.200.20">
    <property type="entry name" value="Phosphorylase Kinase, domain 1"/>
    <property type="match status" value="1"/>
</dbReference>
<dbReference type="PANTHER" id="PTHR24055">
    <property type="entry name" value="MITOGEN-ACTIVATED PROTEIN KINASE"/>
    <property type="match status" value="1"/>
</dbReference>
<evidence type="ECO:0000256" key="5">
    <source>
        <dbReference type="ARBA" id="ARBA00022777"/>
    </source>
</evidence>
<feature type="region of interest" description="Disordered" evidence="9">
    <location>
        <begin position="551"/>
        <end position="572"/>
    </location>
</feature>
<dbReference type="SMART" id="SM00220">
    <property type="entry name" value="S_TKc"/>
    <property type="match status" value="1"/>
</dbReference>
<organism evidence="11 12">
    <name type="scientific">Smittium mucronatum</name>
    <dbReference type="NCBI Taxonomy" id="133383"/>
    <lineage>
        <taxon>Eukaryota</taxon>
        <taxon>Fungi</taxon>
        <taxon>Fungi incertae sedis</taxon>
        <taxon>Zoopagomycota</taxon>
        <taxon>Kickxellomycotina</taxon>
        <taxon>Harpellomycetes</taxon>
        <taxon>Harpellales</taxon>
        <taxon>Legeriomycetaceae</taxon>
        <taxon>Smittium</taxon>
    </lineage>
</organism>
<comment type="subcellular location">
    <subcellularLocation>
        <location evidence="1">Nucleus</location>
    </subcellularLocation>
</comment>
<evidence type="ECO:0000256" key="4">
    <source>
        <dbReference type="ARBA" id="ARBA00022741"/>
    </source>
</evidence>
<dbReference type="Proteomes" id="UP000187455">
    <property type="component" value="Unassembled WGS sequence"/>
</dbReference>
<dbReference type="InterPro" id="IPR000719">
    <property type="entry name" value="Prot_kinase_dom"/>
</dbReference>
<name>A0A1R0GMP9_9FUNG</name>
<dbReference type="Pfam" id="PF00069">
    <property type="entry name" value="Pkinase"/>
    <property type="match status" value="1"/>
</dbReference>
<evidence type="ECO:0000256" key="6">
    <source>
        <dbReference type="ARBA" id="ARBA00022840"/>
    </source>
</evidence>
<feature type="region of interest" description="Disordered" evidence="9">
    <location>
        <begin position="767"/>
        <end position="795"/>
    </location>
</feature>
<keyword evidence="2" id="KW-0723">Serine/threonine-protein kinase</keyword>
<evidence type="ECO:0000256" key="3">
    <source>
        <dbReference type="ARBA" id="ARBA00022679"/>
    </source>
</evidence>
<dbReference type="GO" id="GO:0004674">
    <property type="term" value="F:protein serine/threonine kinase activity"/>
    <property type="evidence" value="ECO:0007669"/>
    <property type="project" value="UniProtKB-KW"/>
</dbReference>
<keyword evidence="7" id="KW-0539">Nucleus</keyword>
<gene>
    <name evidence="11" type="ORF">AYI68_g7785</name>
</gene>
<dbReference type="InterPro" id="IPR017441">
    <property type="entry name" value="Protein_kinase_ATP_BS"/>
</dbReference>
<keyword evidence="5 11" id="KW-0418">Kinase</keyword>
<keyword evidence="3" id="KW-0808">Transferase</keyword>
<feature type="compositionally biased region" description="Polar residues" evidence="9">
    <location>
        <begin position="596"/>
        <end position="607"/>
    </location>
</feature>
<reference evidence="11 12" key="1">
    <citation type="journal article" date="2016" name="Mol. Biol. Evol.">
        <title>Genome-Wide Survey of Gut Fungi (Harpellales) Reveals the First Horizontally Transferred Ubiquitin Gene from a Mosquito Host.</title>
        <authorList>
            <person name="Wang Y."/>
            <person name="White M.M."/>
            <person name="Kvist S."/>
            <person name="Moncalvo J.M."/>
        </authorList>
    </citation>
    <scope>NUCLEOTIDE SEQUENCE [LARGE SCALE GENOMIC DNA]</scope>
    <source>
        <strain evidence="11 12">ALG-7-W6</strain>
    </source>
</reference>
<comment type="caution">
    <text evidence="11">The sequence shown here is derived from an EMBL/GenBank/DDBJ whole genome shotgun (WGS) entry which is preliminary data.</text>
</comment>
<evidence type="ECO:0000313" key="11">
    <source>
        <dbReference type="EMBL" id="OLY78171.1"/>
    </source>
</evidence>
<dbReference type="SUPFAM" id="SSF56112">
    <property type="entry name" value="Protein kinase-like (PK-like)"/>
    <property type="match status" value="1"/>
</dbReference>
<evidence type="ECO:0000313" key="12">
    <source>
        <dbReference type="Proteomes" id="UP000187455"/>
    </source>
</evidence>
<dbReference type="STRING" id="133383.A0A1R0GMP9"/>
<feature type="compositionally biased region" description="Polar residues" evidence="9">
    <location>
        <begin position="622"/>
        <end position="632"/>
    </location>
</feature>
<proteinExistence type="predicted"/>
<feature type="domain" description="Protein kinase" evidence="10">
    <location>
        <begin position="4"/>
        <end position="335"/>
    </location>
</feature>
<evidence type="ECO:0000256" key="8">
    <source>
        <dbReference type="PROSITE-ProRule" id="PRU10141"/>
    </source>
</evidence>
<feature type="region of interest" description="Disordered" evidence="9">
    <location>
        <begin position="592"/>
        <end position="658"/>
    </location>
</feature>
<feature type="region of interest" description="Disordered" evidence="9">
    <location>
        <begin position="897"/>
        <end position="924"/>
    </location>
</feature>
<dbReference type="PROSITE" id="PS00107">
    <property type="entry name" value="PROTEIN_KINASE_ATP"/>
    <property type="match status" value="1"/>
</dbReference>
<feature type="compositionally biased region" description="Basic and acidic residues" evidence="9">
    <location>
        <begin position="558"/>
        <end position="572"/>
    </location>
</feature>
<dbReference type="GO" id="GO:0005524">
    <property type="term" value="F:ATP binding"/>
    <property type="evidence" value="ECO:0007669"/>
    <property type="project" value="UniProtKB-UniRule"/>
</dbReference>
<dbReference type="InterPro" id="IPR011009">
    <property type="entry name" value="Kinase-like_dom_sf"/>
</dbReference>
<dbReference type="AlphaFoldDB" id="A0A1R0GMP9"/>
<dbReference type="GO" id="GO:0005634">
    <property type="term" value="C:nucleus"/>
    <property type="evidence" value="ECO:0007669"/>
    <property type="project" value="UniProtKB-SubCell"/>
</dbReference>
<dbReference type="Gene3D" id="1.10.510.10">
    <property type="entry name" value="Transferase(Phosphotransferase) domain 1"/>
    <property type="match status" value="1"/>
</dbReference>
<feature type="compositionally biased region" description="Polar residues" evidence="9">
    <location>
        <begin position="777"/>
        <end position="789"/>
    </location>
</feature>
<evidence type="ECO:0000259" key="10">
    <source>
        <dbReference type="PROSITE" id="PS50011"/>
    </source>
</evidence>
<dbReference type="FunFam" id="1.10.510.10:FF:000624">
    <property type="entry name" value="Mitogen-activated protein kinase"/>
    <property type="match status" value="1"/>
</dbReference>
<keyword evidence="4 8" id="KW-0547">Nucleotide-binding</keyword>
<evidence type="ECO:0000256" key="9">
    <source>
        <dbReference type="SAM" id="MobiDB-lite"/>
    </source>
</evidence>
<evidence type="ECO:0000256" key="7">
    <source>
        <dbReference type="ARBA" id="ARBA00023242"/>
    </source>
</evidence>
<feature type="binding site" evidence="8">
    <location>
        <position position="34"/>
    </location>
    <ligand>
        <name>ATP</name>
        <dbReference type="ChEBI" id="CHEBI:30616"/>
    </ligand>
</feature>
<dbReference type="EMBL" id="LSSL01007102">
    <property type="protein sequence ID" value="OLY78171.1"/>
    <property type="molecule type" value="Genomic_DNA"/>
</dbReference>
<evidence type="ECO:0000256" key="2">
    <source>
        <dbReference type="ARBA" id="ARBA00022527"/>
    </source>
</evidence>
<dbReference type="OrthoDB" id="2158884at2759"/>
<accession>A0A1R0GMP9</accession>